<dbReference type="AlphaFoldDB" id="A0AAN9MBP0"/>
<comment type="caution">
    <text evidence="1">The sequence shown here is derived from an EMBL/GenBank/DDBJ whole genome shotgun (WGS) entry which is preliminary data.</text>
</comment>
<name>A0AAN9MBP0_PHACN</name>
<gene>
    <name evidence="1" type="ORF">VNO80_22985</name>
</gene>
<protein>
    <submittedName>
        <fullName evidence="1">Uncharacterized protein</fullName>
    </submittedName>
</protein>
<dbReference type="Proteomes" id="UP001374584">
    <property type="component" value="Unassembled WGS sequence"/>
</dbReference>
<evidence type="ECO:0000313" key="1">
    <source>
        <dbReference type="EMBL" id="KAK7348428.1"/>
    </source>
</evidence>
<accession>A0AAN9MBP0</accession>
<keyword evidence="2" id="KW-1185">Reference proteome</keyword>
<reference evidence="1 2" key="1">
    <citation type="submission" date="2024-01" db="EMBL/GenBank/DDBJ databases">
        <title>The genomes of 5 underutilized Papilionoideae crops provide insights into root nodulation and disease resistanc.</title>
        <authorList>
            <person name="Jiang F."/>
        </authorList>
    </citation>
    <scope>NUCLEOTIDE SEQUENCE [LARGE SCALE GENOMIC DNA]</scope>
    <source>
        <strain evidence="1">JINMINGXINNONG_FW02</strain>
        <tissue evidence="1">Leaves</tissue>
    </source>
</reference>
<sequence length="110" mass="12458">MQRVNQWMHKHEKTKRVMCKLFLPVDSASADFCGRHTPPSSPSLCWYDRTCKRERGGALAAVCTPTLKSERGKKHQSLNFSLCLGLELRTSVKHVTVPYIPRVFCAANPN</sequence>
<dbReference type="EMBL" id="JAYMYR010000008">
    <property type="protein sequence ID" value="KAK7348428.1"/>
    <property type="molecule type" value="Genomic_DNA"/>
</dbReference>
<organism evidence="1 2">
    <name type="scientific">Phaseolus coccineus</name>
    <name type="common">Scarlet runner bean</name>
    <name type="synonym">Phaseolus multiflorus</name>
    <dbReference type="NCBI Taxonomy" id="3886"/>
    <lineage>
        <taxon>Eukaryota</taxon>
        <taxon>Viridiplantae</taxon>
        <taxon>Streptophyta</taxon>
        <taxon>Embryophyta</taxon>
        <taxon>Tracheophyta</taxon>
        <taxon>Spermatophyta</taxon>
        <taxon>Magnoliopsida</taxon>
        <taxon>eudicotyledons</taxon>
        <taxon>Gunneridae</taxon>
        <taxon>Pentapetalae</taxon>
        <taxon>rosids</taxon>
        <taxon>fabids</taxon>
        <taxon>Fabales</taxon>
        <taxon>Fabaceae</taxon>
        <taxon>Papilionoideae</taxon>
        <taxon>50 kb inversion clade</taxon>
        <taxon>NPAAA clade</taxon>
        <taxon>indigoferoid/millettioid clade</taxon>
        <taxon>Phaseoleae</taxon>
        <taxon>Phaseolus</taxon>
    </lineage>
</organism>
<evidence type="ECO:0000313" key="2">
    <source>
        <dbReference type="Proteomes" id="UP001374584"/>
    </source>
</evidence>
<proteinExistence type="predicted"/>